<dbReference type="InterPro" id="IPR002035">
    <property type="entry name" value="VWF_A"/>
</dbReference>
<dbReference type="InterPro" id="IPR036465">
    <property type="entry name" value="vWFA_dom_sf"/>
</dbReference>
<dbReference type="InterPro" id="IPR051266">
    <property type="entry name" value="CLCR"/>
</dbReference>
<dbReference type="InParanoid" id="K1QJH7"/>
<organism evidence="2">
    <name type="scientific">Magallana gigas</name>
    <name type="common">Pacific oyster</name>
    <name type="synonym">Crassostrea gigas</name>
    <dbReference type="NCBI Taxonomy" id="29159"/>
    <lineage>
        <taxon>Eukaryota</taxon>
        <taxon>Metazoa</taxon>
        <taxon>Spiralia</taxon>
        <taxon>Lophotrochozoa</taxon>
        <taxon>Mollusca</taxon>
        <taxon>Bivalvia</taxon>
        <taxon>Autobranchia</taxon>
        <taxon>Pteriomorphia</taxon>
        <taxon>Ostreida</taxon>
        <taxon>Ostreoidea</taxon>
        <taxon>Ostreidae</taxon>
        <taxon>Magallana</taxon>
    </lineage>
</organism>
<proteinExistence type="predicted"/>
<name>K1QJH7_MAGGI</name>
<feature type="region of interest" description="Disordered" evidence="1">
    <location>
        <begin position="314"/>
        <end position="338"/>
    </location>
</feature>
<gene>
    <name evidence="2" type="ORF">CGI_10003224</name>
</gene>
<dbReference type="Gene3D" id="3.40.50.410">
    <property type="entry name" value="von Willebrand factor, type A domain"/>
    <property type="match status" value="1"/>
</dbReference>
<reference evidence="2" key="1">
    <citation type="journal article" date="2012" name="Nature">
        <title>The oyster genome reveals stress adaptation and complexity of shell formation.</title>
        <authorList>
            <person name="Zhang G."/>
            <person name="Fang X."/>
            <person name="Guo X."/>
            <person name="Li L."/>
            <person name="Luo R."/>
            <person name="Xu F."/>
            <person name="Yang P."/>
            <person name="Zhang L."/>
            <person name="Wang X."/>
            <person name="Qi H."/>
            <person name="Xiong Z."/>
            <person name="Que H."/>
            <person name="Xie Y."/>
            <person name="Holland P.W."/>
            <person name="Paps J."/>
            <person name="Zhu Y."/>
            <person name="Wu F."/>
            <person name="Chen Y."/>
            <person name="Wang J."/>
            <person name="Peng C."/>
            <person name="Meng J."/>
            <person name="Yang L."/>
            <person name="Liu J."/>
            <person name="Wen B."/>
            <person name="Zhang N."/>
            <person name="Huang Z."/>
            <person name="Zhu Q."/>
            <person name="Feng Y."/>
            <person name="Mount A."/>
            <person name="Hedgecock D."/>
            <person name="Xu Z."/>
            <person name="Liu Y."/>
            <person name="Domazet-Loso T."/>
            <person name="Du Y."/>
            <person name="Sun X."/>
            <person name="Zhang S."/>
            <person name="Liu B."/>
            <person name="Cheng P."/>
            <person name="Jiang X."/>
            <person name="Li J."/>
            <person name="Fan D."/>
            <person name="Wang W."/>
            <person name="Fu W."/>
            <person name="Wang T."/>
            <person name="Wang B."/>
            <person name="Zhang J."/>
            <person name="Peng Z."/>
            <person name="Li Y."/>
            <person name="Li N."/>
            <person name="Wang J."/>
            <person name="Chen M."/>
            <person name="He Y."/>
            <person name="Tan F."/>
            <person name="Song X."/>
            <person name="Zheng Q."/>
            <person name="Huang R."/>
            <person name="Yang H."/>
            <person name="Du X."/>
            <person name="Chen L."/>
            <person name="Yang M."/>
            <person name="Gaffney P.M."/>
            <person name="Wang S."/>
            <person name="Luo L."/>
            <person name="She Z."/>
            <person name="Ming Y."/>
            <person name="Huang W."/>
            <person name="Zhang S."/>
            <person name="Huang B."/>
            <person name="Zhang Y."/>
            <person name="Qu T."/>
            <person name="Ni P."/>
            <person name="Miao G."/>
            <person name="Wang J."/>
            <person name="Wang Q."/>
            <person name="Steinberg C.E."/>
            <person name="Wang H."/>
            <person name="Li N."/>
            <person name="Qian L."/>
            <person name="Zhang G."/>
            <person name="Li Y."/>
            <person name="Yang H."/>
            <person name="Liu X."/>
            <person name="Wang J."/>
            <person name="Yin Y."/>
            <person name="Wang J."/>
        </authorList>
    </citation>
    <scope>NUCLEOTIDE SEQUENCE [LARGE SCALE GENOMIC DNA]</scope>
    <source>
        <strain evidence="2">05x7-T-G4-1.051#20</strain>
    </source>
</reference>
<protein>
    <submittedName>
        <fullName evidence="2">Uncharacterized protein</fullName>
    </submittedName>
</protein>
<dbReference type="HOGENOM" id="CLU_322445_0_0_1"/>
<sequence length="898" mass="100456">MMINILIITRNIPAKVDFRRRLEAVFSRGVGSSSSEGRRMVLSLTFTSAKLNIVAGRLCNVPDNLGIVIMVPNDMQYRPVAVFTVSYANDIPPKRVRQYDNCSGVGDFKMADLVSSSKYRETADMYSEFGPNINEDIIEEPGLESNEGAPPPIPKRSQRVKFDGEPFARKASIESTHSKVRGRVKWKDDSNDFRQYLLSNGLNETTVQTLLDEEIEDLQTLRILSEHDIEKLNLKTGQKAKIRSLGRKQQNVVECKRFDSRKPTRGKGLPSLRRDDEEPRFVRCSPEVNGLDTKPSIKTVKRAAATKNFTGILHVSPSSSSESEGEEEGHVHMKRDTFRGGSVKLAGKGERDVDLTYNLLQTEDKGKVVMKLSTKQDIDVHCVKARILILVDISGSMGIKYDRRRKHSKLSRMKKFAIDLVDSLDDGDFASVVTFGEKTNVLVPLQEINSKTRSELKTKLETLDKTYLSTKTNLSAGLSRAIDIFSENATGPEDLLTYRNSIIVFSDGEINEGTKEPNKLIHEVREKIRRNAFDLDDSQNQWVSISTIATGNDVSEAMYLLSKCCSSDAFYHLDVQKSEENDPDLFLPVMLRKTAVAWNVSVVVEAVNGAVILNNETSQDNKVRLRGSRRGKEKMEKAFFYYDIPAASTKHIGVALDLSNVDSDANTVVLKVKVEYSKAVGMRMKYFVEIARGEFSDQTGRKSEAIKANLMHDARLISQNVLHIAAEHVKTGNIEASANQIKQGQSELQALMDKYGAMAAAEPESEAPRGRHCIVSTADTLMRSVRDMLQDVTVERETEKKETYADSIMNTMQSLLTELEGSKSTQDLHEPDGKNWARIKTVSSAISREAPTISSDVNTDVYAPLPNIRRISGNLQHQMVNLQKKREARKSAIPSIFE</sequence>
<dbReference type="CDD" id="cd00198">
    <property type="entry name" value="vWFA"/>
    <property type="match status" value="1"/>
</dbReference>
<dbReference type="PROSITE" id="PS50234">
    <property type="entry name" value="VWFA"/>
    <property type="match status" value="1"/>
</dbReference>
<feature type="compositionally biased region" description="Basic and acidic residues" evidence="1">
    <location>
        <begin position="328"/>
        <end position="338"/>
    </location>
</feature>
<dbReference type="EMBL" id="JH815972">
    <property type="protein sequence ID" value="EKC21831.1"/>
    <property type="molecule type" value="Genomic_DNA"/>
</dbReference>
<dbReference type="Pfam" id="PF00092">
    <property type="entry name" value="VWA"/>
    <property type="match status" value="1"/>
</dbReference>
<dbReference type="PANTHER" id="PTHR10579">
    <property type="entry name" value="CALCIUM-ACTIVATED CHLORIDE CHANNEL REGULATOR"/>
    <property type="match status" value="1"/>
</dbReference>
<dbReference type="PANTHER" id="PTHR10579:SF43">
    <property type="entry name" value="ZINC FINGER (C3HC4-TYPE RING FINGER) FAMILY PROTEIN"/>
    <property type="match status" value="1"/>
</dbReference>
<evidence type="ECO:0000313" key="2">
    <source>
        <dbReference type="EMBL" id="EKC21831.1"/>
    </source>
</evidence>
<dbReference type="AlphaFoldDB" id="K1QJH7"/>
<dbReference type="SMART" id="SM00327">
    <property type="entry name" value="VWA"/>
    <property type="match status" value="1"/>
</dbReference>
<dbReference type="SUPFAM" id="SSF53300">
    <property type="entry name" value="vWA-like"/>
    <property type="match status" value="1"/>
</dbReference>
<evidence type="ECO:0000256" key="1">
    <source>
        <dbReference type="SAM" id="MobiDB-lite"/>
    </source>
</evidence>
<accession>K1QJH7</accession>